<feature type="transmembrane region" description="Helical" evidence="1">
    <location>
        <begin position="98"/>
        <end position="116"/>
    </location>
</feature>
<dbReference type="EMBL" id="JAIRAU010000001">
    <property type="protein sequence ID" value="MBZ5707687.1"/>
    <property type="molecule type" value="Genomic_DNA"/>
</dbReference>
<comment type="caution">
    <text evidence="2">The sequence shown here is derived from an EMBL/GenBank/DDBJ whole genome shotgun (WGS) entry which is preliminary data.</text>
</comment>
<evidence type="ECO:0000256" key="1">
    <source>
        <dbReference type="SAM" id="Phobius"/>
    </source>
</evidence>
<keyword evidence="3" id="KW-1185">Reference proteome</keyword>
<proteinExistence type="predicted"/>
<reference evidence="2" key="1">
    <citation type="submission" date="2021-08" db="EMBL/GenBank/DDBJ databases">
        <authorList>
            <person name="Stevens D.C."/>
        </authorList>
    </citation>
    <scope>NUCLEOTIDE SEQUENCE</scope>
    <source>
        <strain evidence="2">DSM 53165</strain>
    </source>
</reference>
<gene>
    <name evidence="2" type="ORF">K7C98_00350</name>
</gene>
<feature type="transmembrane region" description="Helical" evidence="1">
    <location>
        <begin position="294"/>
        <end position="312"/>
    </location>
</feature>
<accession>A0ABS7THU4</accession>
<evidence type="ECO:0000313" key="3">
    <source>
        <dbReference type="Proteomes" id="UP001139031"/>
    </source>
</evidence>
<sequence length="321" mass="34862">MVSRAGRGAALALLAAGWAALRLQMNGEYKGATWAQIADFTAPLPFGHRPLMPLVAWPLRAATDWPLALVWGVLEAAAALALWFALRAALRPVVGARWDMFFATCFFALLPFAFLLRHKWAVFYPWDTPAMAFTAAGLALVAARRFTAAAALCFAAAFNRESAVLIPAAAVALHVGSSGHVLKNIRGMLRPLLAMLAAGAAARLAVALALPDNPGAALHFSLGKNTPRWLHNLEWLADPVHWLWLPMYFALLPLAWLLLWRRLSGPHRRLGLVALAWFAGLMLVANIYEPRVYGEILVLLYVPAAAAACRWLRAADTLGPA</sequence>
<feature type="transmembrane region" description="Helical" evidence="1">
    <location>
        <begin position="65"/>
        <end position="86"/>
    </location>
</feature>
<feature type="transmembrane region" description="Helical" evidence="1">
    <location>
        <begin position="270"/>
        <end position="288"/>
    </location>
</feature>
<feature type="transmembrane region" description="Helical" evidence="1">
    <location>
        <begin position="192"/>
        <end position="210"/>
    </location>
</feature>
<keyword evidence="1" id="KW-0812">Transmembrane</keyword>
<evidence type="ECO:0008006" key="4">
    <source>
        <dbReference type="Google" id="ProtNLM"/>
    </source>
</evidence>
<organism evidence="2 3">
    <name type="scientific">Nannocystis pusilla</name>
    <dbReference type="NCBI Taxonomy" id="889268"/>
    <lineage>
        <taxon>Bacteria</taxon>
        <taxon>Pseudomonadati</taxon>
        <taxon>Myxococcota</taxon>
        <taxon>Polyangia</taxon>
        <taxon>Nannocystales</taxon>
        <taxon>Nannocystaceae</taxon>
        <taxon>Nannocystis</taxon>
    </lineage>
</organism>
<dbReference type="RefSeq" id="WP_224189450.1">
    <property type="nucleotide sequence ID" value="NZ_JAIRAU010000001.1"/>
</dbReference>
<name>A0ABS7THU4_9BACT</name>
<protein>
    <recommendedName>
        <fullName evidence="4">Glycosyltransferase RgtA/B/C/D-like domain-containing protein</fullName>
    </recommendedName>
</protein>
<keyword evidence="1" id="KW-1133">Transmembrane helix</keyword>
<feature type="transmembrane region" description="Helical" evidence="1">
    <location>
        <begin position="240"/>
        <end position="258"/>
    </location>
</feature>
<keyword evidence="1" id="KW-0472">Membrane</keyword>
<dbReference type="Proteomes" id="UP001139031">
    <property type="component" value="Unassembled WGS sequence"/>
</dbReference>
<evidence type="ECO:0000313" key="2">
    <source>
        <dbReference type="EMBL" id="MBZ5707687.1"/>
    </source>
</evidence>